<keyword evidence="7 14" id="KW-0808">Transferase</keyword>
<comment type="caution">
    <text evidence="14">The sequence shown here is derived from an EMBL/GenBank/DDBJ whole genome shotgun (WGS) entry which is preliminary data.</text>
</comment>
<comment type="function">
    <text evidence="9">Acts on the D-isomers of alanine, leucine, aspartate, glutamate, aminobutyrate, norvaline and asparagine. The enzyme transfers an amino group from a substrate D-amino acid to the pyridoxal phosphate cofactor to form pyridoxamine and an alpha-keto acid in the first half-reaction. The second half-reaction is the reverse of the first, transferring the amino group from the pyridoxamine to a second alpha-keto acid to form the product D-amino acid via a ping-pong mechanism. This is an important process in the formation of D-alanine and D-glutamate, which are essential bacterial cell wall components.</text>
</comment>
<evidence type="ECO:0000256" key="8">
    <source>
        <dbReference type="ARBA" id="ARBA00022898"/>
    </source>
</evidence>
<dbReference type="InterPro" id="IPR043131">
    <property type="entry name" value="BCAT-like_N"/>
</dbReference>
<dbReference type="PANTHER" id="PTHR42743:SF10">
    <property type="entry name" value="D-ALANINE AMINOTRANSFERASE"/>
    <property type="match status" value="1"/>
</dbReference>
<dbReference type="GO" id="GO:0046394">
    <property type="term" value="P:carboxylic acid biosynthetic process"/>
    <property type="evidence" value="ECO:0007669"/>
    <property type="project" value="UniProtKB-ARBA"/>
</dbReference>
<dbReference type="GO" id="GO:0046416">
    <property type="term" value="P:D-amino acid metabolic process"/>
    <property type="evidence" value="ECO:0007669"/>
    <property type="project" value="InterPro"/>
</dbReference>
<protein>
    <recommendedName>
        <fullName evidence="5 13">D-alanine aminotransferase</fullName>
        <ecNumber evidence="4 13">2.6.1.21</ecNumber>
    </recommendedName>
</protein>
<accession>A0A4R6BTN9</accession>
<comment type="catalytic activity">
    <reaction evidence="10 13">
        <text>D-alanine + 2-oxoglutarate = D-glutamate + pyruvate</text>
        <dbReference type="Rhea" id="RHEA:15869"/>
        <dbReference type="ChEBI" id="CHEBI:15361"/>
        <dbReference type="ChEBI" id="CHEBI:16810"/>
        <dbReference type="ChEBI" id="CHEBI:29986"/>
        <dbReference type="ChEBI" id="CHEBI:57416"/>
        <dbReference type="EC" id="2.6.1.21"/>
    </reaction>
</comment>
<dbReference type="InterPro" id="IPR018300">
    <property type="entry name" value="Aminotrans_IV_CS"/>
</dbReference>
<dbReference type="PANTHER" id="PTHR42743">
    <property type="entry name" value="AMINO-ACID AMINOTRANSFERASE"/>
    <property type="match status" value="1"/>
</dbReference>
<dbReference type="InterPro" id="IPR001544">
    <property type="entry name" value="Aminotrans_IV"/>
</dbReference>
<keyword evidence="8 12" id="KW-0663">Pyridoxal phosphate</keyword>
<evidence type="ECO:0000313" key="14">
    <source>
        <dbReference type="EMBL" id="TDM07674.1"/>
    </source>
</evidence>
<evidence type="ECO:0000256" key="6">
    <source>
        <dbReference type="ARBA" id="ARBA00022576"/>
    </source>
</evidence>
<evidence type="ECO:0000256" key="9">
    <source>
        <dbReference type="ARBA" id="ARBA00025411"/>
    </source>
</evidence>
<evidence type="ECO:0000256" key="4">
    <source>
        <dbReference type="ARBA" id="ARBA00012874"/>
    </source>
</evidence>
<gene>
    <name evidence="14" type="primary">dat</name>
    <name evidence="14" type="ORF">ERX29_07995</name>
</gene>
<reference evidence="14 15" key="1">
    <citation type="submission" date="2019-01" db="EMBL/GenBank/DDBJ databases">
        <title>Draft genome sequences of the type strains of six Macrococcus species.</title>
        <authorList>
            <person name="Mazhar S."/>
            <person name="Altermann E."/>
            <person name="Hill C."/>
            <person name="Mcauliffe O."/>
        </authorList>
    </citation>
    <scope>NUCLEOTIDE SEQUENCE [LARGE SCALE GENOMIC DNA]</scope>
    <source>
        <strain evidence="14 15">CCM4815</strain>
    </source>
</reference>
<dbReference type="GO" id="GO:0008652">
    <property type="term" value="P:amino acid biosynthetic process"/>
    <property type="evidence" value="ECO:0007669"/>
    <property type="project" value="UniProtKB-ARBA"/>
</dbReference>
<dbReference type="GO" id="GO:0030170">
    <property type="term" value="F:pyridoxal phosphate binding"/>
    <property type="evidence" value="ECO:0007669"/>
    <property type="project" value="InterPro"/>
</dbReference>
<dbReference type="CDD" id="cd01558">
    <property type="entry name" value="D-AAT_like"/>
    <property type="match status" value="1"/>
</dbReference>
<dbReference type="InterPro" id="IPR005784">
    <property type="entry name" value="D_amino_transT"/>
</dbReference>
<evidence type="ECO:0000256" key="2">
    <source>
        <dbReference type="ARBA" id="ARBA00009320"/>
    </source>
</evidence>
<dbReference type="EMBL" id="SCWB01000013">
    <property type="protein sequence ID" value="TDM07674.1"/>
    <property type="molecule type" value="Genomic_DNA"/>
</dbReference>
<dbReference type="InterPro" id="IPR036038">
    <property type="entry name" value="Aminotransferase-like"/>
</dbReference>
<evidence type="ECO:0000256" key="13">
    <source>
        <dbReference type="RuleBase" id="RU004520"/>
    </source>
</evidence>
<evidence type="ECO:0000256" key="1">
    <source>
        <dbReference type="ARBA" id="ARBA00001933"/>
    </source>
</evidence>
<evidence type="ECO:0000256" key="10">
    <source>
        <dbReference type="ARBA" id="ARBA00047911"/>
    </source>
</evidence>
<dbReference type="GO" id="GO:0005829">
    <property type="term" value="C:cytosol"/>
    <property type="evidence" value="ECO:0007669"/>
    <property type="project" value="TreeGrafter"/>
</dbReference>
<comment type="cofactor">
    <cofactor evidence="1 12">
        <name>pyridoxal 5'-phosphate</name>
        <dbReference type="ChEBI" id="CHEBI:597326"/>
    </cofactor>
</comment>
<comment type="similarity">
    <text evidence="2 11">Belongs to the class-IV pyridoxal-phosphate-dependent aminotransferase family.</text>
</comment>
<evidence type="ECO:0000256" key="11">
    <source>
        <dbReference type="RuleBase" id="RU004106"/>
    </source>
</evidence>
<dbReference type="Gene3D" id="3.30.470.10">
    <property type="match status" value="1"/>
</dbReference>
<organism evidence="14 15">
    <name type="scientific">Macrococcus lamae</name>
    <dbReference type="NCBI Taxonomy" id="198484"/>
    <lineage>
        <taxon>Bacteria</taxon>
        <taxon>Bacillati</taxon>
        <taxon>Bacillota</taxon>
        <taxon>Bacilli</taxon>
        <taxon>Bacillales</taxon>
        <taxon>Staphylococcaceae</taxon>
        <taxon>Macrococcus</taxon>
    </lineage>
</organism>
<dbReference type="Gene3D" id="3.20.10.10">
    <property type="entry name" value="D-amino Acid Aminotransferase, subunit A, domain 2"/>
    <property type="match status" value="1"/>
</dbReference>
<evidence type="ECO:0000256" key="3">
    <source>
        <dbReference type="ARBA" id="ARBA00011738"/>
    </source>
</evidence>
<dbReference type="AlphaFoldDB" id="A0A4R6BTN9"/>
<dbReference type="InterPro" id="IPR050571">
    <property type="entry name" value="Class-IV_PLP-Dep_Aminotrnsfr"/>
</dbReference>
<evidence type="ECO:0000313" key="15">
    <source>
        <dbReference type="Proteomes" id="UP000294802"/>
    </source>
</evidence>
<dbReference type="Proteomes" id="UP000294802">
    <property type="component" value="Unassembled WGS sequence"/>
</dbReference>
<dbReference type="EC" id="2.6.1.21" evidence="4 13"/>
<dbReference type="NCBIfam" id="TIGR01121">
    <property type="entry name" value="D_amino_aminoT"/>
    <property type="match status" value="1"/>
</dbReference>
<keyword evidence="6 14" id="KW-0032">Aminotransferase</keyword>
<dbReference type="Pfam" id="PF01063">
    <property type="entry name" value="Aminotran_4"/>
    <property type="match status" value="1"/>
</dbReference>
<name>A0A4R6BTN9_9STAP</name>
<evidence type="ECO:0000256" key="5">
    <source>
        <dbReference type="ARBA" id="ARBA00021779"/>
    </source>
</evidence>
<sequence>MGVIYYNGEFHDDAVSLDYNDRGYQFGDGVYEVVRVYEGRLFTAREHFERLVRSAGEIKMSAPKSVDDYIQICEQLVDRNDLVNGNIYIQLTRGVAARNHAFPVPATEPVTLMYTYTAERPLKGMQNGVKTISTEDIRWLRCDIKSLNLLANVLNKEKAVQAGAVEAIQIRDGVVTEGASSNVYRVKDGAIYTHPADNLILNGITRRVIKECSQELAIPFHEETFGHDDLLTSDEVFISSTTLEITPVNQIDDQVIGEPGPIVKKLQQAFETKIKMIK</sequence>
<dbReference type="FunFam" id="3.20.10.10:FF:000002">
    <property type="entry name" value="D-alanine aminotransferase"/>
    <property type="match status" value="1"/>
</dbReference>
<proteinExistence type="inferred from homology"/>
<dbReference type="RefSeq" id="WP_133444188.1">
    <property type="nucleotide sequence ID" value="NZ_SCWB01000013.1"/>
</dbReference>
<comment type="subunit">
    <text evidence="3">Homodimer.</text>
</comment>
<dbReference type="GO" id="GO:0047810">
    <property type="term" value="F:D-alanine-2-oxoglutarate aminotransferase activity"/>
    <property type="evidence" value="ECO:0007669"/>
    <property type="project" value="UniProtKB-EC"/>
</dbReference>
<dbReference type="OrthoDB" id="9805628at2"/>
<dbReference type="SUPFAM" id="SSF56752">
    <property type="entry name" value="D-aminoacid aminotransferase-like PLP-dependent enzymes"/>
    <property type="match status" value="1"/>
</dbReference>
<dbReference type="InterPro" id="IPR043132">
    <property type="entry name" value="BCAT-like_C"/>
</dbReference>
<evidence type="ECO:0000256" key="12">
    <source>
        <dbReference type="RuleBase" id="RU004516"/>
    </source>
</evidence>
<keyword evidence="15" id="KW-1185">Reference proteome</keyword>
<dbReference type="PROSITE" id="PS00770">
    <property type="entry name" value="AA_TRANSFER_CLASS_4"/>
    <property type="match status" value="1"/>
</dbReference>
<evidence type="ECO:0000256" key="7">
    <source>
        <dbReference type="ARBA" id="ARBA00022679"/>
    </source>
</evidence>